<dbReference type="EMBL" id="CADCXU010028254">
    <property type="protein sequence ID" value="CAB0014968.1"/>
    <property type="molecule type" value="Genomic_DNA"/>
</dbReference>
<feature type="region of interest" description="Disordered" evidence="1">
    <location>
        <begin position="21"/>
        <end position="93"/>
    </location>
</feature>
<accession>A0A6H5HF74</accession>
<feature type="compositionally biased region" description="Polar residues" evidence="1">
    <location>
        <begin position="53"/>
        <end position="65"/>
    </location>
</feature>
<evidence type="ECO:0000313" key="2">
    <source>
        <dbReference type="EMBL" id="CAB0014968.1"/>
    </source>
</evidence>
<dbReference type="Proteomes" id="UP000479000">
    <property type="component" value="Unassembled WGS sequence"/>
</dbReference>
<reference evidence="2 3" key="1">
    <citation type="submission" date="2020-02" db="EMBL/GenBank/DDBJ databases">
        <authorList>
            <person name="Ferguson B K."/>
        </authorList>
    </citation>
    <scope>NUCLEOTIDE SEQUENCE [LARGE SCALE GENOMIC DNA]</scope>
</reference>
<evidence type="ECO:0000256" key="1">
    <source>
        <dbReference type="SAM" id="MobiDB-lite"/>
    </source>
</evidence>
<sequence>MVSELCSIERKLPNLLTAGRSRAARGVRPRPRSCASCSSFSNQGRSETLKSPYKTQQPYGRQESQPHARAVGISKVRSTLRRKTGLASESDRNRDIHPRTICRPLWANANLRSSIFVKKSHISPIRHTDQTDTDQARFNIRVQSMYAIS</sequence>
<dbReference type="AlphaFoldDB" id="A0A6H5HF74"/>
<feature type="compositionally biased region" description="Basic residues" evidence="1">
    <location>
        <begin position="22"/>
        <end position="31"/>
    </location>
</feature>
<name>A0A6H5HF74_9HEMI</name>
<gene>
    <name evidence="2" type="ORF">NTEN_LOCUS19368</name>
</gene>
<proteinExistence type="predicted"/>
<protein>
    <submittedName>
        <fullName evidence="2">Uncharacterized protein</fullName>
    </submittedName>
</protein>
<evidence type="ECO:0000313" key="3">
    <source>
        <dbReference type="Proteomes" id="UP000479000"/>
    </source>
</evidence>
<keyword evidence="3" id="KW-1185">Reference proteome</keyword>
<feature type="compositionally biased region" description="Low complexity" evidence="1">
    <location>
        <begin position="32"/>
        <end position="41"/>
    </location>
</feature>
<organism evidence="2 3">
    <name type="scientific">Nesidiocoris tenuis</name>
    <dbReference type="NCBI Taxonomy" id="355587"/>
    <lineage>
        <taxon>Eukaryota</taxon>
        <taxon>Metazoa</taxon>
        <taxon>Ecdysozoa</taxon>
        <taxon>Arthropoda</taxon>
        <taxon>Hexapoda</taxon>
        <taxon>Insecta</taxon>
        <taxon>Pterygota</taxon>
        <taxon>Neoptera</taxon>
        <taxon>Paraneoptera</taxon>
        <taxon>Hemiptera</taxon>
        <taxon>Heteroptera</taxon>
        <taxon>Panheteroptera</taxon>
        <taxon>Cimicomorpha</taxon>
        <taxon>Miridae</taxon>
        <taxon>Dicyphina</taxon>
        <taxon>Nesidiocoris</taxon>
    </lineage>
</organism>